<name>A0A1B6L317_9HEMI</name>
<dbReference type="PROSITE" id="PS50157">
    <property type="entry name" value="ZINC_FINGER_C2H2_2"/>
    <property type="match status" value="3"/>
</dbReference>
<dbReference type="AlphaFoldDB" id="A0A1B6L317"/>
<sequence length="365" mass="42682">MVLCGVCNKEFSSVSNLNKHFKYVHKDKSKIGFCCEYCGKQFSQKFCLQRHIDRTHFADSAKSYYCDKCGFKTLNKFYLEKHLLKLHQNVQSKPFTCGIDVCTAEFKLLNHLNYHLRKVHNIGDPLRKCSLERKCPICKFIVEGTSAERIIHNHFKNDHSINITTENFTFDSLDKFYEWKKDTERKTTSFFSKVYGNSKRLCYRCHRCGKYRKTGVGKRHLKKKGSCKIGAFCPAMMQVKILNNESVNVLYIANHVGHKNELKHLHLTREEKYEISIDAALKVSHEESSNGNESIHSNSSFQGEDLEECSNLSYEVIEHPYDPADCIEVKYEEDESDCFENEKDESDRFENEKDESDRFENEKDE</sequence>
<evidence type="ECO:0000259" key="3">
    <source>
        <dbReference type="PROSITE" id="PS50157"/>
    </source>
</evidence>
<organism evidence="4">
    <name type="scientific">Graphocephala atropunctata</name>
    <dbReference type="NCBI Taxonomy" id="36148"/>
    <lineage>
        <taxon>Eukaryota</taxon>
        <taxon>Metazoa</taxon>
        <taxon>Ecdysozoa</taxon>
        <taxon>Arthropoda</taxon>
        <taxon>Hexapoda</taxon>
        <taxon>Insecta</taxon>
        <taxon>Pterygota</taxon>
        <taxon>Neoptera</taxon>
        <taxon>Paraneoptera</taxon>
        <taxon>Hemiptera</taxon>
        <taxon>Auchenorrhyncha</taxon>
        <taxon>Membracoidea</taxon>
        <taxon>Cicadellidae</taxon>
        <taxon>Cicadellinae</taxon>
        <taxon>Cicadellini</taxon>
        <taxon>Graphocephala</taxon>
    </lineage>
</organism>
<feature type="domain" description="C2H2-type" evidence="3">
    <location>
        <begin position="95"/>
        <end position="125"/>
    </location>
</feature>
<dbReference type="GO" id="GO:0008270">
    <property type="term" value="F:zinc ion binding"/>
    <property type="evidence" value="ECO:0007669"/>
    <property type="project" value="UniProtKB-KW"/>
</dbReference>
<feature type="non-terminal residue" evidence="4">
    <location>
        <position position="365"/>
    </location>
</feature>
<gene>
    <name evidence="4" type="ORF">g.54542</name>
</gene>
<evidence type="ECO:0000313" key="4">
    <source>
        <dbReference type="EMBL" id="JAT18132.1"/>
    </source>
</evidence>
<dbReference type="InterPro" id="IPR036236">
    <property type="entry name" value="Znf_C2H2_sf"/>
</dbReference>
<protein>
    <recommendedName>
        <fullName evidence="3">C2H2-type domain-containing protein</fullName>
    </recommendedName>
</protein>
<evidence type="ECO:0000256" key="1">
    <source>
        <dbReference type="PROSITE-ProRule" id="PRU00042"/>
    </source>
</evidence>
<reference evidence="4" key="1">
    <citation type="submission" date="2015-11" db="EMBL/GenBank/DDBJ databases">
        <title>De novo transcriptome assembly of four potential Pierce s Disease insect vectors from Arizona vineyards.</title>
        <authorList>
            <person name="Tassone E.E."/>
        </authorList>
    </citation>
    <scope>NUCLEOTIDE SEQUENCE</scope>
</reference>
<evidence type="ECO:0000256" key="2">
    <source>
        <dbReference type="SAM" id="MobiDB-lite"/>
    </source>
</evidence>
<proteinExistence type="predicted"/>
<keyword evidence="1" id="KW-0479">Metal-binding</keyword>
<keyword evidence="1" id="KW-0863">Zinc-finger</keyword>
<dbReference type="EMBL" id="GEBQ01021845">
    <property type="protein sequence ID" value="JAT18132.1"/>
    <property type="molecule type" value="Transcribed_RNA"/>
</dbReference>
<feature type="domain" description="C2H2-type" evidence="3">
    <location>
        <begin position="2"/>
        <end position="30"/>
    </location>
</feature>
<dbReference type="InterPro" id="IPR013087">
    <property type="entry name" value="Znf_C2H2_type"/>
</dbReference>
<dbReference type="SMART" id="SM00355">
    <property type="entry name" value="ZnF_C2H2"/>
    <property type="match status" value="5"/>
</dbReference>
<accession>A0A1B6L317</accession>
<feature type="compositionally biased region" description="Basic and acidic residues" evidence="2">
    <location>
        <begin position="345"/>
        <end position="365"/>
    </location>
</feature>
<dbReference type="PANTHER" id="PTHR33936:SF24">
    <property type="entry name" value="C2H2-TYPE DOMAIN-CONTAINING PROTEIN"/>
    <property type="match status" value="1"/>
</dbReference>
<dbReference type="PANTHER" id="PTHR33936">
    <property type="entry name" value="PROTEIN CBG17840"/>
    <property type="match status" value="1"/>
</dbReference>
<dbReference type="PROSITE" id="PS00028">
    <property type="entry name" value="ZINC_FINGER_C2H2_1"/>
    <property type="match status" value="3"/>
</dbReference>
<dbReference type="Gene3D" id="3.30.160.60">
    <property type="entry name" value="Classic Zinc Finger"/>
    <property type="match status" value="2"/>
</dbReference>
<keyword evidence="1" id="KW-0862">Zinc</keyword>
<dbReference type="SUPFAM" id="SSF57667">
    <property type="entry name" value="beta-beta-alpha zinc fingers"/>
    <property type="match status" value="2"/>
</dbReference>
<dbReference type="Pfam" id="PF00096">
    <property type="entry name" value="zf-C2H2"/>
    <property type="match status" value="2"/>
</dbReference>
<feature type="region of interest" description="Disordered" evidence="2">
    <location>
        <begin position="337"/>
        <end position="365"/>
    </location>
</feature>
<feature type="domain" description="C2H2-type" evidence="3">
    <location>
        <begin position="33"/>
        <end position="61"/>
    </location>
</feature>
<dbReference type="InterPro" id="IPR052797">
    <property type="entry name" value="RegFact_GeneExpr_CellDeath"/>
</dbReference>